<sequence length="72" mass="8401">MKLNNEQKKALYEEGYKFCFDVVKLILGGVIFAGIMQDNIDRTRLYAWGVFFMVLIVALGMYFIIKSKNKKK</sequence>
<keyword evidence="1" id="KW-0812">Transmembrane</keyword>
<evidence type="ECO:0000313" key="3">
    <source>
        <dbReference type="Proteomes" id="UP000297872"/>
    </source>
</evidence>
<gene>
    <name evidence="2" type="ORF">EXN75_12935</name>
</gene>
<dbReference type="OrthoDB" id="1097101at2"/>
<dbReference type="AlphaFoldDB" id="A0A4Y8VBV3"/>
<proteinExistence type="predicted"/>
<keyword evidence="1" id="KW-0472">Membrane</keyword>
<accession>A0A4Y8VBV3</accession>
<reference evidence="2 3" key="1">
    <citation type="submission" date="2019-02" db="EMBL/GenBank/DDBJ databases">
        <title>Draft Genome Sequence of the Prevotella sp. BCRC 81118, Isolated from Human Feces.</title>
        <authorList>
            <person name="Huang C.-H."/>
        </authorList>
    </citation>
    <scope>NUCLEOTIDE SEQUENCE [LARGE SCALE GENOMIC DNA]</scope>
    <source>
        <strain evidence="2 3">BCRC 81118</strain>
    </source>
</reference>
<dbReference type="GeneID" id="302996176"/>
<name>A0A4Y8VBV3_9BACT</name>
<comment type="caution">
    <text evidence="2">The sequence shown here is derived from an EMBL/GenBank/DDBJ whole genome shotgun (WGS) entry which is preliminary data.</text>
</comment>
<dbReference type="Proteomes" id="UP000297872">
    <property type="component" value="Unassembled WGS sequence"/>
</dbReference>
<keyword evidence="1" id="KW-1133">Transmembrane helix</keyword>
<organism evidence="2 3">
    <name type="scientific">Segatella hominis</name>
    <dbReference type="NCBI Taxonomy" id="2518605"/>
    <lineage>
        <taxon>Bacteria</taxon>
        <taxon>Pseudomonadati</taxon>
        <taxon>Bacteroidota</taxon>
        <taxon>Bacteroidia</taxon>
        <taxon>Bacteroidales</taxon>
        <taxon>Prevotellaceae</taxon>
        <taxon>Segatella</taxon>
    </lineage>
</organism>
<evidence type="ECO:0000256" key="1">
    <source>
        <dbReference type="SAM" id="Phobius"/>
    </source>
</evidence>
<dbReference type="Pfam" id="PF20482">
    <property type="entry name" value="DUF6722"/>
    <property type="match status" value="1"/>
</dbReference>
<dbReference type="RefSeq" id="WP_118062908.1">
    <property type="nucleotide sequence ID" value="NZ_SGVY01000041.1"/>
</dbReference>
<protein>
    <submittedName>
        <fullName evidence="2">ABC transporter permease</fullName>
    </submittedName>
</protein>
<feature type="transmembrane region" description="Helical" evidence="1">
    <location>
        <begin position="46"/>
        <end position="65"/>
    </location>
</feature>
<dbReference type="InterPro" id="IPR046568">
    <property type="entry name" value="DUF6722"/>
</dbReference>
<keyword evidence="3" id="KW-1185">Reference proteome</keyword>
<feature type="transmembrane region" description="Helical" evidence="1">
    <location>
        <begin position="21"/>
        <end position="40"/>
    </location>
</feature>
<evidence type="ECO:0000313" key="2">
    <source>
        <dbReference type="EMBL" id="TFH77249.1"/>
    </source>
</evidence>
<dbReference type="EMBL" id="SGVY01000041">
    <property type="protein sequence ID" value="TFH77249.1"/>
    <property type="molecule type" value="Genomic_DNA"/>
</dbReference>